<dbReference type="PROSITE" id="PS00012">
    <property type="entry name" value="PHOSPHOPANTETHEINE"/>
    <property type="match status" value="3"/>
</dbReference>
<dbReference type="GO" id="GO:0031177">
    <property type="term" value="F:phosphopantetheine binding"/>
    <property type="evidence" value="ECO:0007669"/>
    <property type="project" value="InterPro"/>
</dbReference>
<dbReference type="OrthoDB" id="2472181at2"/>
<dbReference type="CDD" id="cd19543">
    <property type="entry name" value="DCL_NRPS"/>
    <property type="match status" value="1"/>
</dbReference>
<dbReference type="InterPro" id="IPR036736">
    <property type="entry name" value="ACP-like_sf"/>
</dbReference>
<dbReference type="NCBIfam" id="TIGR01733">
    <property type="entry name" value="AA-adenyl-dom"/>
    <property type="match status" value="2"/>
</dbReference>
<evidence type="ECO:0000259" key="7">
    <source>
        <dbReference type="PROSITE" id="PS50075"/>
    </source>
</evidence>
<dbReference type="Gene3D" id="3.30.559.30">
    <property type="entry name" value="Nonribosomal peptide synthetase, condensation domain"/>
    <property type="match status" value="3"/>
</dbReference>
<organism evidence="8 9">
    <name type="scientific">Streptomyces kaniharaensis</name>
    <dbReference type="NCBI Taxonomy" id="212423"/>
    <lineage>
        <taxon>Bacteria</taxon>
        <taxon>Bacillati</taxon>
        <taxon>Actinomycetota</taxon>
        <taxon>Actinomycetes</taxon>
        <taxon>Kitasatosporales</taxon>
        <taxon>Streptomycetaceae</taxon>
        <taxon>Streptomyces</taxon>
    </lineage>
</organism>
<keyword evidence="4" id="KW-0597">Phosphoprotein</keyword>
<dbReference type="Gene3D" id="3.40.50.980">
    <property type="match status" value="4"/>
</dbReference>
<keyword evidence="5" id="KW-0436">Ligase</keyword>
<dbReference type="Gene3D" id="2.30.38.10">
    <property type="entry name" value="Luciferase, Domain 3"/>
    <property type="match status" value="2"/>
</dbReference>
<dbReference type="InterPro" id="IPR023213">
    <property type="entry name" value="CAT-like_dom_sf"/>
</dbReference>
<dbReference type="GO" id="GO:0072330">
    <property type="term" value="P:monocarboxylic acid biosynthetic process"/>
    <property type="evidence" value="ECO:0007669"/>
    <property type="project" value="UniProtKB-ARBA"/>
</dbReference>
<dbReference type="InterPro" id="IPR029058">
    <property type="entry name" value="AB_hydrolase_fold"/>
</dbReference>
<proteinExistence type="inferred from homology"/>
<dbReference type="InterPro" id="IPR020845">
    <property type="entry name" value="AMP-binding_CS"/>
</dbReference>
<dbReference type="PANTHER" id="PTHR45527">
    <property type="entry name" value="NONRIBOSOMAL PEPTIDE SYNTHETASE"/>
    <property type="match status" value="1"/>
</dbReference>
<dbReference type="Gene3D" id="3.40.50.1820">
    <property type="entry name" value="alpha/beta hydrolase"/>
    <property type="match status" value="1"/>
</dbReference>
<dbReference type="SUPFAM" id="SSF52777">
    <property type="entry name" value="CoA-dependent acyltransferases"/>
    <property type="match status" value="6"/>
</dbReference>
<dbReference type="SMART" id="SM00823">
    <property type="entry name" value="PKS_PP"/>
    <property type="match status" value="3"/>
</dbReference>
<name>A0A6N7KZL1_9ACTN</name>
<accession>A0A6N7KZL1</accession>
<dbReference type="GO" id="GO:0044550">
    <property type="term" value="P:secondary metabolite biosynthetic process"/>
    <property type="evidence" value="ECO:0007669"/>
    <property type="project" value="UniProtKB-ARBA"/>
</dbReference>
<dbReference type="RefSeq" id="WP_153465503.1">
    <property type="nucleotide sequence ID" value="NZ_WBOF01000001.1"/>
</dbReference>
<dbReference type="GO" id="GO:0016874">
    <property type="term" value="F:ligase activity"/>
    <property type="evidence" value="ECO:0007669"/>
    <property type="project" value="UniProtKB-KW"/>
</dbReference>
<keyword evidence="9" id="KW-1185">Reference proteome</keyword>
<dbReference type="SUPFAM" id="SSF47336">
    <property type="entry name" value="ACP-like"/>
    <property type="match status" value="3"/>
</dbReference>
<dbReference type="FunFam" id="3.30.300.30:FF:000010">
    <property type="entry name" value="Enterobactin synthetase component F"/>
    <property type="match status" value="2"/>
</dbReference>
<dbReference type="GO" id="GO:0043041">
    <property type="term" value="P:amino acid activation for nonribosomal peptide biosynthetic process"/>
    <property type="evidence" value="ECO:0007669"/>
    <property type="project" value="TreeGrafter"/>
</dbReference>
<dbReference type="Proteomes" id="UP000450000">
    <property type="component" value="Unassembled WGS sequence"/>
</dbReference>
<evidence type="ECO:0000256" key="4">
    <source>
        <dbReference type="ARBA" id="ARBA00022553"/>
    </source>
</evidence>
<protein>
    <submittedName>
        <fullName evidence="8">Amino acid adenylation domain-containing protein</fullName>
    </submittedName>
</protein>
<dbReference type="InterPro" id="IPR020806">
    <property type="entry name" value="PKS_PP-bd"/>
</dbReference>
<dbReference type="SUPFAM" id="SSF56801">
    <property type="entry name" value="Acetyl-CoA synthetase-like"/>
    <property type="match status" value="2"/>
</dbReference>
<dbReference type="FunFam" id="3.40.50.980:FF:000001">
    <property type="entry name" value="Non-ribosomal peptide synthetase"/>
    <property type="match status" value="1"/>
</dbReference>
<dbReference type="Pfam" id="PF00501">
    <property type="entry name" value="AMP-binding"/>
    <property type="match status" value="2"/>
</dbReference>
<dbReference type="FunFam" id="3.40.50.980:FF:000002">
    <property type="entry name" value="Enterobactin synthetase component F"/>
    <property type="match status" value="1"/>
</dbReference>
<gene>
    <name evidence="8" type="ORF">F7Q99_26900</name>
</gene>
<dbReference type="GO" id="GO:0005829">
    <property type="term" value="C:cytosol"/>
    <property type="evidence" value="ECO:0007669"/>
    <property type="project" value="TreeGrafter"/>
</dbReference>
<dbReference type="FunFam" id="3.30.559.30:FF:000001">
    <property type="entry name" value="Non-ribosomal peptide synthetase"/>
    <property type="match status" value="1"/>
</dbReference>
<dbReference type="EMBL" id="WBOF01000001">
    <property type="protein sequence ID" value="MQS15797.1"/>
    <property type="molecule type" value="Genomic_DNA"/>
</dbReference>
<dbReference type="Gene3D" id="1.10.1200.10">
    <property type="entry name" value="ACP-like"/>
    <property type="match status" value="2"/>
</dbReference>
<dbReference type="GO" id="GO:0008610">
    <property type="term" value="P:lipid biosynthetic process"/>
    <property type="evidence" value="ECO:0007669"/>
    <property type="project" value="UniProtKB-ARBA"/>
</dbReference>
<evidence type="ECO:0000313" key="8">
    <source>
        <dbReference type="EMBL" id="MQS15797.1"/>
    </source>
</evidence>
<dbReference type="InterPro" id="IPR000873">
    <property type="entry name" value="AMP-dep_synth/lig_dom"/>
</dbReference>
<feature type="domain" description="Carrier" evidence="7">
    <location>
        <begin position="2536"/>
        <end position="2611"/>
    </location>
</feature>
<comment type="caution">
    <text evidence="8">The sequence shown here is derived from an EMBL/GenBank/DDBJ whole genome shotgun (WGS) entry which is preliminary data.</text>
</comment>
<reference evidence="8 9" key="1">
    <citation type="submission" date="2019-09" db="EMBL/GenBank/DDBJ databases">
        <title>Genome Sequences of Streptomyces kaniharaensis ATCC 21070.</title>
        <authorList>
            <person name="Zhu W."/>
            <person name="De Crecy-Lagard V."/>
            <person name="Richards N.G."/>
        </authorList>
    </citation>
    <scope>NUCLEOTIDE SEQUENCE [LARGE SCALE GENOMIC DNA]</scope>
    <source>
        <strain evidence="8 9">SF-557</strain>
    </source>
</reference>
<evidence type="ECO:0000256" key="6">
    <source>
        <dbReference type="SAM" id="MobiDB-lite"/>
    </source>
</evidence>
<evidence type="ECO:0000256" key="2">
    <source>
        <dbReference type="ARBA" id="ARBA00006432"/>
    </source>
</evidence>
<dbReference type="GO" id="GO:0017000">
    <property type="term" value="P:antibiotic biosynthetic process"/>
    <property type="evidence" value="ECO:0007669"/>
    <property type="project" value="UniProtKB-ARBA"/>
</dbReference>
<dbReference type="FunFam" id="3.40.50.12780:FF:000012">
    <property type="entry name" value="Non-ribosomal peptide synthetase"/>
    <property type="match status" value="1"/>
</dbReference>
<dbReference type="InterPro" id="IPR025110">
    <property type="entry name" value="AMP-bd_C"/>
</dbReference>
<dbReference type="PROSITE" id="PS50075">
    <property type="entry name" value="CARRIER"/>
    <property type="match status" value="3"/>
</dbReference>
<dbReference type="Gene3D" id="3.30.300.30">
    <property type="match status" value="2"/>
</dbReference>
<dbReference type="Pfam" id="PF00668">
    <property type="entry name" value="Condensation"/>
    <property type="match status" value="3"/>
</dbReference>
<dbReference type="CDD" id="cd12117">
    <property type="entry name" value="A_NRPS_Srf_like"/>
    <property type="match status" value="1"/>
</dbReference>
<feature type="domain" description="Carrier" evidence="7">
    <location>
        <begin position="948"/>
        <end position="1023"/>
    </location>
</feature>
<comment type="similarity">
    <text evidence="2">Belongs to the ATP-dependent AMP-binding enzyme family.</text>
</comment>
<dbReference type="InterPro" id="IPR001242">
    <property type="entry name" value="Condensation_dom"/>
</dbReference>
<dbReference type="InterPro" id="IPR009081">
    <property type="entry name" value="PP-bd_ACP"/>
</dbReference>
<feature type="region of interest" description="Disordered" evidence="6">
    <location>
        <begin position="2515"/>
        <end position="2541"/>
    </location>
</feature>
<dbReference type="Gene3D" id="3.30.559.10">
    <property type="entry name" value="Chloramphenicol acetyltransferase-like domain"/>
    <property type="match status" value="3"/>
</dbReference>
<dbReference type="PANTHER" id="PTHR45527:SF1">
    <property type="entry name" value="FATTY ACID SYNTHASE"/>
    <property type="match status" value="1"/>
</dbReference>
<dbReference type="CDD" id="cd17646">
    <property type="entry name" value="A_NRPS_AB3403-like"/>
    <property type="match status" value="1"/>
</dbReference>
<evidence type="ECO:0000256" key="1">
    <source>
        <dbReference type="ARBA" id="ARBA00001957"/>
    </source>
</evidence>
<dbReference type="InterPro" id="IPR045851">
    <property type="entry name" value="AMP-bd_C_sf"/>
</dbReference>
<evidence type="ECO:0000256" key="3">
    <source>
        <dbReference type="ARBA" id="ARBA00022450"/>
    </source>
</evidence>
<dbReference type="FunFam" id="2.30.38.10:FF:000001">
    <property type="entry name" value="Non-ribosomal peptide synthetase PvdI"/>
    <property type="match status" value="2"/>
</dbReference>
<sequence>MNTSQPAIEDVLPLSPLQEGMLFHSGYDPESKHLYIAQFTVDLDGALDRARLKEAADALLRRHANLRVAFTNRRNGDPVQVVRRDMPLAWQEHDLGGLDAPAAEARTAELTEQDWALGVDSRRPPLLRFTLVRLGAARHRLLVTAHHLLLDGWSFGLLFRELFTLYGTGELPPVRPYRTYLNHLAQRDRPAAERAWRTALAGLDQPTRLAPAGQVSPGATPEDVVLHLGERQTAALTARARDCGLLLTSVIQGAWAVLLARSTGHDDVVFGCTVSGRPAELAGVDQMIGMLINTVPVRARIDGAAPLRETCQALQRQRADLVDHDHLGLTELQRLAGSPAALFDTNLVFENFPMSDYALDLPGVDLDVRIRFRDTTHFPLTLVVEPGAALGLRLSHHPELLDRERTAELGARLVRLLERWTADPDAPVSALDALTDQERGRVLADWNDTAADFPAAALPDLIEAQVARTPEATAVVFEGQHLSYRELDERAGRLASVLTGRGIGPESLVAVALPRSVDLIVALCAVLKAGAAYLPVDLGQPEARNLGIMADAAPALLLSSGWQAPGTPTLRLDAPLPAAEAVPRPALDPRHPAYAIFTSGSTGRPKGALVSHEAIVNRLEWMQRTYRLGPDDRVLQKTPCGFDVSVWEFFWPLLTGATLVVARPDGHQDPSYLAELIERESVTTAHFVPSMLDAFLGGPNASRARSLRRVISSGEALSPHTQETFFRTLPDTELHNLYGPTEAAVDVTLWACRPGPGPVPIGRPAANTRAYVLDGRLEPTAPGTAGELYLAGVQLARGYLGRPGLTAERFVACPFAPGERMYRTGDLVRWRPDGVLEYLGRTDDQVKIRGFRIELGEVQNAAAGCDGVARAAVVVREDRPGDPRLVAYVVPATGADPTPAALRRALAAALPEHMVPAVVVLDALPVTPNGKLDRRALPAPGHRTGGRTGRTAHEEVLAGLFAAVLGLPKVGVDDDFFELGGHSLLAMRLVTQVRGALGVELGVREVFNTPTVAGLAARLDGAGGARPALRPAQRPARLPLSAAQRRLWFLDRLDGPNPAYHSAVAVRLSGPIDVPALRAALADLAERHEILRTVYPEVDGEPCQRVLPAAAPELEVLDAARADAAEVAGRAFDLATAAPVRAALLTAGPAEHTLVLALHHIATDGESWGPLLGDLAAAYASRREGREPDCAPLPVQYADYTLWQRELMEGAGPEQLAYWREALSGLPEELALPADRPRPAVASPAGDAVAFDLDAALTGELEALARRHGCTLFMVLQAALAVLLSRLGAGTDIPVGTVVAGRSDEALDDLVGFFVNTLVLRTDVSGDPAFGELLHRVRESDLAAFAHQDVPFEQVVEAVNPRRSLARHPLFQVALTLRRAASTAALELAGLTADTAEVDVTEAEFDLAFQFTEGAGAAGGLRAVAKYRTELFDRDTVRTLGARLRTVLESAVSRPRARVSDLELLLPGEHARLVGDRLPAAPPRPDALEGVHLAFARQAARTPDDVALKAGPVELTYRELDERANRLAHRLTRLGVGTETPVGVLMGRSPGVVVAMLAVLKAGGAYVPLHTGHPVTRLQRILDDAGCPVLLVDEEFHRLGLGCGQTVLVSGAGADGPAGTGDSGDTAPPVRCRPDQLAYLMHTSGSTGEPKGVAVTHRDVLDLVADRGWHTGGPRRVLFHAPHAFDIADYELWVALLSGWQVVVAPEGELTVAALGALVRDERITALHLTAGLFRVVAEEHPGILATVREVLTGGDVVSPAAVRAVQAACPATAIRHLYGPTEVTLCATSHLVTSRADGPVPIGRPLDNTRVHVLDDRLRPVPPGTPGELYVAGAGVARGYHRRPAATAQRFVADPFGAPGTRMYRTGDLARRRTDGLLEFLGRADEQVKVRGFRVEPGEVESALAACPGVRQAVVTARAAGDGERRLVGYVVGAVSRSDVRARLAGLLPDYMIPAHLVVLDALPLTANGKVDYRALPEPAPSAAGGRPPRTPREEILAGLFAELLDLDAVAADAGFFDLGGHSLLATRLVSRVRTALGVELSLRDVFQAQTVAALAELAGRAEQARPPLRRTSCGQEPPLSFAQHRLWFAQQAEERSANHNVPFAYRLHGPLDPAALSAALGDLTARHDVLRTLFDEIDGEPRIRLRTAAQAPVTLECERVTEADLPAAVREATGHHFDLAQDLPLHARLFELGGDEWVLVLVVHHIATDGWSWAPLLGDLATAYAARREGRAPDFEPLPAQYTDYTLWQRELLGDEHDPNSLIRRQLDFWKKELEGAPAELALPHDRPRPAVASFAGGSVPVELDADLHARLLELARQHGCTLFMVLQAGLAVLLSRLGAGADIPIGTVVAGRSDEALDDLVGFFVNTLVLRTDVSGDPTFTDLLHRVRESDLAAYEHQDVPFERVVVDVNPERSLARHPLFQVLLQVQTEPPALPRLAALDAQSHPVEWQVSKFDLGVDLGEQRAADGSPLGLVGELTYATELFDHRTAERLAQDLAAVLRHLAAGPEQPVGAVAHLPHPAHDRPSGSTAEPDTGDGTEQRVRELYAQVLGKESVGPDDNFFALGGHSLLVTRLISRIRAELGRELKIRDLFQNPTPAMTAARLDDAPRARPALRPAKS</sequence>
<feature type="domain" description="Carrier" evidence="7">
    <location>
        <begin position="1989"/>
        <end position="2064"/>
    </location>
</feature>
<dbReference type="InterPro" id="IPR006162">
    <property type="entry name" value="Ppantetheine_attach_site"/>
</dbReference>
<dbReference type="PROSITE" id="PS00455">
    <property type="entry name" value="AMP_BINDING"/>
    <property type="match status" value="1"/>
</dbReference>
<dbReference type="FunFam" id="1.10.1200.10:FF:000016">
    <property type="entry name" value="Non-ribosomal peptide synthase"/>
    <property type="match status" value="3"/>
</dbReference>
<evidence type="ECO:0000313" key="9">
    <source>
        <dbReference type="Proteomes" id="UP000450000"/>
    </source>
</evidence>
<dbReference type="CDD" id="cd19540">
    <property type="entry name" value="LCL_NRPS-like"/>
    <property type="match status" value="2"/>
</dbReference>
<evidence type="ECO:0000256" key="5">
    <source>
        <dbReference type="ARBA" id="ARBA00022598"/>
    </source>
</evidence>
<dbReference type="InterPro" id="IPR010071">
    <property type="entry name" value="AA_adenyl_dom"/>
</dbReference>
<comment type="cofactor">
    <cofactor evidence="1">
        <name>pantetheine 4'-phosphate</name>
        <dbReference type="ChEBI" id="CHEBI:47942"/>
    </cofactor>
</comment>
<keyword evidence="3" id="KW-0596">Phosphopantetheine</keyword>
<dbReference type="Pfam" id="PF00550">
    <property type="entry name" value="PP-binding"/>
    <property type="match status" value="3"/>
</dbReference>
<dbReference type="Pfam" id="PF13193">
    <property type="entry name" value="AMP-binding_C"/>
    <property type="match status" value="2"/>
</dbReference>